<dbReference type="PANTHER" id="PTHR24321">
    <property type="entry name" value="DEHYDROGENASES, SHORT CHAIN"/>
    <property type="match status" value="1"/>
</dbReference>
<accession>A0A8T8DZ35</accession>
<evidence type="ECO:0000256" key="1">
    <source>
        <dbReference type="ARBA" id="ARBA00006484"/>
    </source>
</evidence>
<evidence type="ECO:0000313" key="3">
    <source>
        <dbReference type="EMBL" id="QRV14451.1"/>
    </source>
</evidence>
<dbReference type="Proteomes" id="UP000637819">
    <property type="component" value="Chromosome"/>
</dbReference>
<comment type="similarity">
    <text evidence="1">Belongs to the short-chain dehydrogenases/reductases (SDR) family.</text>
</comment>
<evidence type="ECO:0000256" key="2">
    <source>
        <dbReference type="ARBA" id="ARBA00023002"/>
    </source>
</evidence>
<keyword evidence="2" id="KW-0560">Oxidoreductase</keyword>
<sequence length="251" mass="26087">MVSIDQATALITGGGSGIGRETALEFARRGTRVVVADLDVDGGEETVATIEDDGGDAIFVEADVTDPESARAMVDTTVEEYGRLDCAFNNAGIGGERATVDEYPAESWHGVIDVNLNGVFNCLTAEIAQMQSQDAGGAIVNNASVLGKVGFETSSAYAAAKHGVLGLTKSAALENGETGVRINSVCPGFIETPLLEENMTEEERDQIAGMHAMNRLGTPEEVANAVAWLCSDEASFVTGAAFGVDGGYLSQ</sequence>
<reference evidence="3 4" key="1">
    <citation type="submission" date="2021-01" db="EMBL/GenBank/DDBJ databases">
        <title>Genome Sequence and Methylation Pattern of Haloterrigena salifodinae BOL5-1, An Extremely Halophilic Archaeon from a Bolivian Salt Mine.</title>
        <authorList>
            <person name="DasSarma P."/>
            <person name="Anton B.P."/>
            <person name="DasSarma S.L."/>
            <person name="von Ehrenheim H.A.L."/>
            <person name="Martinez F.L."/>
            <person name="Guzman D."/>
            <person name="Roberts R.J."/>
            <person name="DasSarma S."/>
        </authorList>
    </citation>
    <scope>NUCLEOTIDE SEQUENCE [LARGE SCALE GENOMIC DNA]</scope>
    <source>
        <strain evidence="3 4">BOL5-1</strain>
    </source>
</reference>
<keyword evidence="4" id="KW-1185">Reference proteome</keyword>
<proteinExistence type="inferred from homology"/>
<dbReference type="PRINTS" id="PR00081">
    <property type="entry name" value="GDHRDH"/>
</dbReference>
<dbReference type="EMBL" id="CP069188">
    <property type="protein sequence ID" value="QRV14451.1"/>
    <property type="molecule type" value="Genomic_DNA"/>
</dbReference>
<dbReference type="PRINTS" id="PR00080">
    <property type="entry name" value="SDRFAMILY"/>
</dbReference>
<dbReference type="KEGG" id="hsal:JMJ58_16135"/>
<dbReference type="OrthoDB" id="7442at2157"/>
<dbReference type="GeneID" id="62876685"/>
<dbReference type="PANTHER" id="PTHR24321:SF11">
    <property type="entry name" value="BLR0893 PROTEIN"/>
    <property type="match status" value="1"/>
</dbReference>
<name>A0A8T8DZ35_9EURY</name>
<organism evidence="3 4">
    <name type="scientific">Haloterrigena salifodinae</name>
    <dbReference type="NCBI Taxonomy" id="2675099"/>
    <lineage>
        <taxon>Archaea</taxon>
        <taxon>Methanobacteriati</taxon>
        <taxon>Methanobacteriota</taxon>
        <taxon>Stenosarchaea group</taxon>
        <taxon>Halobacteria</taxon>
        <taxon>Halobacteriales</taxon>
        <taxon>Natrialbaceae</taxon>
        <taxon>Haloterrigena</taxon>
    </lineage>
</organism>
<dbReference type="InterPro" id="IPR036291">
    <property type="entry name" value="NAD(P)-bd_dom_sf"/>
</dbReference>
<dbReference type="AlphaFoldDB" id="A0A8T8DZ35"/>
<dbReference type="Pfam" id="PF13561">
    <property type="entry name" value="adh_short_C2"/>
    <property type="match status" value="1"/>
</dbReference>
<dbReference type="GO" id="GO:0016491">
    <property type="term" value="F:oxidoreductase activity"/>
    <property type="evidence" value="ECO:0007669"/>
    <property type="project" value="UniProtKB-KW"/>
</dbReference>
<dbReference type="SUPFAM" id="SSF51735">
    <property type="entry name" value="NAD(P)-binding Rossmann-fold domains"/>
    <property type="match status" value="1"/>
</dbReference>
<dbReference type="FunFam" id="3.40.50.720:FF:000084">
    <property type="entry name" value="Short-chain dehydrogenase reductase"/>
    <property type="match status" value="1"/>
</dbReference>
<dbReference type="InterPro" id="IPR002347">
    <property type="entry name" value="SDR_fam"/>
</dbReference>
<dbReference type="CDD" id="cd05233">
    <property type="entry name" value="SDR_c"/>
    <property type="match status" value="1"/>
</dbReference>
<gene>
    <name evidence="3" type="ORF">JMJ58_16135</name>
</gene>
<dbReference type="RefSeq" id="WP_126661548.1">
    <property type="nucleotide sequence ID" value="NZ_CP069188.1"/>
</dbReference>
<dbReference type="PROSITE" id="PS00061">
    <property type="entry name" value="ADH_SHORT"/>
    <property type="match status" value="1"/>
</dbReference>
<dbReference type="NCBIfam" id="NF005559">
    <property type="entry name" value="PRK07231.1"/>
    <property type="match status" value="1"/>
</dbReference>
<protein>
    <submittedName>
        <fullName evidence="3">SDR family oxidoreductase</fullName>
    </submittedName>
</protein>
<dbReference type="InterPro" id="IPR020904">
    <property type="entry name" value="Sc_DH/Rdtase_CS"/>
</dbReference>
<dbReference type="Gene3D" id="3.40.50.720">
    <property type="entry name" value="NAD(P)-binding Rossmann-like Domain"/>
    <property type="match status" value="1"/>
</dbReference>
<evidence type="ECO:0000313" key="4">
    <source>
        <dbReference type="Proteomes" id="UP000637819"/>
    </source>
</evidence>